<evidence type="ECO:0000256" key="2">
    <source>
        <dbReference type="ARBA" id="ARBA00022803"/>
    </source>
</evidence>
<comment type="caution">
    <text evidence="5">The sequence shown here is derived from an EMBL/GenBank/DDBJ whole genome shotgun (WGS) entry which is preliminary data.</text>
</comment>
<feature type="region of interest" description="Disordered" evidence="4">
    <location>
        <begin position="1"/>
        <end position="63"/>
    </location>
</feature>
<comment type="function">
    <text evidence="3">Required for polyglutamylation of axonemal tubulin. Plays a role in anterograde intraflagellar transport (IFT), the process by which cilia precursors are transported from the base of the cilium to the site of their incorporation at the tip.</text>
</comment>
<dbReference type="GO" id="GO:0005879">
    <property type="term" value="C:axonemal microtubule"/>
    <property type="evidence" value="ECO:0007669"/>
    <property type="project" value="UniProtKB-UniRule"/>
</dbReference>
<name>A0A9J6EH40_RHIMP</name>
<dbReference type="Gene3D" id="1.25.40.10">
    <property type="entry name" value="Tetratricopeptide repeat domain"/>
    <property type="match status" value="1"/>
</dbReference>
<dbReference type="VEuPathDB" id="VectorBase:LOC119161775"/>
<keyword evidence="2 3" id="KW-0802">TPR repeat</keyword>
<evidence type="ECO:0000313" key="6">
    <source>
        <dbReference type="Proteomes" id="UP000821866"/>
    </source>
</evidence>
<evidence type="ECO:0000256" key="1">
    <source>
        <dbReference type="ARBA" id="ARBA00022737"/>
    </source>
</evidence>
<dbReference type="EMBL" id="JABSTU010000004">
    <property type="protein sequence ID" value="KAH8033702.1"/>
    <property type="molecule type" value="Genomic_DNA"/>
</dbReference>
<accession>A0A9J6EH40</accession>
<evidence type="ECO:0000256" key="3">
    <source>
        <dbReference type="RuleBase" id="RU367070"/>
    </source>
</evidence>
<organism evidence="5 6">
    <name type="scientific">Rhipicephalus microplus</name>
    <name type="common">Cattle tick</name>
    <name type="synonym">Boophilus microplus</name>
    <dbReference type="NCBI Taxonomy" id="6941"/>
    <lineage>
        <taxon>Eukaryota</taxon>
        <taxon>Metazoa</taxon>
        <taxon>Ecdysozoa</taxon>
        <taxon>Arthropoda</taxon>
        <taxon>Chelicerata</taxon>
        <taxon>Arachnida</taxon>
        <taxon>Acari</taxon>
        <taxon>Parasitiformes</taxon>
        <taxon>Ixodida</taxon>
        <taxon>Ixodoidea</taxon>
        <taxon>Ixodidae</taxon>
        <taxon>Rhipicephalinae</taxon>
        <taxon>Rhipicephalus</taxon>
        <taxon>Boophilus</taxon>
    </lineage>
</organism>
<evidence type="ECO:0000256" key="4">
    <source>
        <dbReference type="SAM" id="MobiDB-lite"/>
    </source>
</evidence>
<reference evidence="5" key="1">
    <citation type="journal article" date="2020" name="Cell">
        <title>Large-Scale Comparative Analyses of Tick Genomes Elucidate Their Genetic Diversity and Vector Capacities.</title>
        <authorList>
            <consortium name="Tick Genome and Microbiome Consortium (TIGMIC)"/>
            <person name="Jia N."/>
            <person name="Wang J."/>
            <person name="Shi W."/>
            <person name="Du L."/>
            <person name="Sun Y."/>
            <person name="Zhan W."/>
            <person name="Jiang J.F."/>
            <person name="Wang Q."/>
            <person name="Zhang B."/>
            <person name="Ji P."/>
            <person name="Bell-Sakyi L."/>
            <person name="Cui X.M."/>
            <person name="Yuan T.T."/>
            <person name="Jiang B.G."/>
            <person name="Yang W.F."/>
            <person name="Lam T.T."/>
            <person name="Chang Q.C."/>
            <person name="Ding S.J."/>
            <person name="Wang X.J."/>
            <person name="Zhu J.G."/>
            <person name="Ruan X.D."/>
            <person name="Zhao L."/>
            <person name="Wei J.T."/>
            <person name="Ye R.Z."/>
            <person name="Que T.C."/>
            <person name="Du C.H."/>
            <person name="Zhou Y.H."/>
            <person name="Cheng J.X."/>
            <person name="Dai P.F."/>
            <person name="Guo W.B."/>
            <person name="Han X.H."/>
            <person name="Huang E.J."/>
            <person name="Li L.F."/>
            <person name="Wei W."/>
            <person name="Gao Y.C."/>
            <person name="Liu J.Z."/>
            <person name="Shao H.Z."/>
            <person name="Wang X."/>
            <person name="Wang C.C."/>
            <person name="Yang T.C."/>
            <person name="Huo Q.B."/>
            <person name="Li W."/>
            <person name="Chen H.Y."/>
            <person name="Chen S.E."/>
            <person name="Zhou L.G."/>
            <person name="Ni X.B."/>
            <person name="Tian J.H."/>
            <person name="Sheng Y."/>
            <person name="Liu T."/>
            <person name="Pan Y.S."/>
            <person name="Xia L.Y."/>
            <person name="Li J."/>
            <person name="Zhao F."/>
            <person name="Cao W.C."/>
        </authorList>
    </citation>
    <scope>NUCLEOTIDE SEQUENCE</scope>
    <source>
        <strain evidence="5">Rmic-2018</strain>
    </source>
</reference>
<keyword evidence="3" id="KW-0966">Cell projection</keyword>
<evidence type="ECO:0000313" key="5">
    <source>
        <dbReference type="EMBL" id="KAH8033702.1"/>
    </source>
</evidence>
<dbReference type="PANTHER" id="PTHR20931:SF0">
    <property type="entry name" value="TETRATRICOPEPTIDE REPEAT PROTEIN 30"/>
    <property type="match status" value="1"/>
</dbReference>
<sequence length="208" mass="22871">MYRTPPSSREPSPRRGEDTDANQEQRTSRRQQGPPPEYGLLQDKARKTKSGQPHGADHSARLAVPKSAAVVRFPDMASWARPIRDGEYTSVIYGLIREGRLIEAASALADCSRRQGALGSRAALSLLAFCHYQAQEFEQAASCYEQLCTLCPEEPRYALSRAQALYQSGQAYDEALQVAAALAEDKPEMAPAARQLQAAIRYAQVKSS</sequence>
<dbReference type="GO" id="GO:0042073">
    <property type="term" value="P:intraciliary transport"/>
    <property type="evidence" value="ECO:0007669"/>
    <property type="project" value="UniProtKB-UniRule"/>
</dbReference>
<keyword evidence="3" id="KW-0970">Cilium biogenesis/degradation</keyword>
<dbReference type="InterPro" id="IPR039941">
    <property type="entry name" value="TT30"/>
</dbReference>
<keyword evidence="6" id="KW-1185">Reference proteome</keyword>
<dbReference type="PANTHER" id="PTHR20931">
    <property type="entry name" value="TETRATRICOPEPTIDE REPEAT PROTEIN 30"/>
    <property type="match status" value="1"/>
</dbReference>
<keyword evidence="1" id="KW-0677">Repeat</keyword>
<keyword evidence="3" id="KW-0969">Cilium</keyword>
<reference evidence="5" key="2">
    <citation type="submission" date="2021-09" db="EMBL/GenBank/DDBJ databases">
        <authorList>
            <person name="Jia N."/>
            <person name="Wang J."/>
            <person name="Shi W."/>
            <person name="Du L."/>
            <person name="Sun Y."/>
            <person name="Zhan W."/>
            <person name="Jiang J."/>
            <person name="Wang Q."/>
            <person name="Zhang B."/>
            <person name="Ji P."/>
            <person name="Sakyi L.B."/>
            <person name="Cui X."/>
            <person name="Yuan T."/>
            <person name="Jiang B."/>
            <person name="Yang W."/>
            <person name="Lam T.T.-Y."/>
            <person name="Chang Q."/>
            <person name="Ding S."/>
            <person name="Wang X."/>
            <person name="Zhu J."/>
            <person name="Ruan X."/>
            <person name="Zhao L."/>
            <person name="Wei J."/>
            <person name="Que T."/>
            <person name="Du C."/>
            <person name="Cheng J."/>
            <person name="Dai P."/>
            <person name="Han X."/>
            <person name="Huang E."/>
            <person name="Gao Y."/>
            <person name="Liu J."/>
            <person name="Shao H."/>
            <person name="Ye R."/>
            <person name="Li L."/>
            <person name="Wei W."/>
            <person name="Wang X."/>
            <person name="Wang C."/>
            <person name="Huo Q."/>
            <person name="Li W."/>
            <person name="Guo W."/>
            <person name="Chen H."/>
            <person name="Chen S."/>
            <person name="Zhou L."/>
            <person name="Zhou L."/>
            <person name="Ni X."/>
            <person name="Tian J."/>
            <person name="Zhou Y."/>
            <person name="Sheng Y."/>
            <person name="Liu T."/>
            <person name="Pan Y."/>
            <person name="Xia L."/>
            <person name="Li J."/>
            <person name="Zhao F."/>
            <person name="Cao W."/>
        </authorList>
    </citation>
    <scope>NUCLEOTIDE SEQUENCE</scope>
    <source>
        <strain evidence="5">Rmic-2018</strain>
        <tissue evidence="5">Larvae</tissue>
    </source>
</reference>
<feature type="compositionally biased region" description="Low complexity" evidence="4">
    <location>
        <begin position="1"/>
        <end position="10"/>
    </location>
</feature>
<dbReference type="GO" id="GO:0030992">
    <property type="term" value="C:intraciliary transport particle B"/>
    <property type="evidence" value="ECO:0007669"/>
    <property type="project" value="TreeGrafter"/>
</dbReference>
<dbReference type="GO" id="GO:0120170">
    <property type="term" value="F:intraciliary transport particle B binding"/>
    <property type="evidence" value="ECO:0007669"/>
    <property type="project" value="TreeGrafter"/>
</dbReference>
<protein>
    <recommendedName>
        <fullName evidence="3">Tetratricopeptide repeat protein 30</fullName>
    </recommendedName>
</protein>
<dbReference type="AlphaFoldDB" id="A0A9J6EH40"/>
<comment type="subcellular location">
    <subcellularLocation>
        <location evidence="3">Cell projection</location>
        <location evidence="3">Cilium</location>
    </subcellularLocation>
</comment>
<dbReference type="InterPro" id="IPR011990">
    <property type="entry name" value="TPR-like_helical_dom_sf"/>
</dbReference>
<dbReference type="SUPFAM" id="SSF48452">
    <property type="entry name" value="TPR-like"/>
    <property type="match status" value="1"/>
</dbReference>
<comment type="similarity">
    <text evidence="3">Belongs to the TTC30/dfy-1/fleer family.</text>
</comment>
<dbReference type="Proteomes" id="UP000821866">
    <property type="component" value="Chromosome 2"/>
</dbReference>
<proteinExistence type="inferred from homology"/>
<gene>
    <name evidence="5" type="ORF">HPB51_015538</name>
</gene>